<keyword evidence="4" id="KW-0539">Nucleus</keyword>
<proteinExistence type="predicted"/>
<dbReference type="STRING" id="416450.A0A1V6QND2"/>
<gene>
    <name evidence="7" type="ORF">PENANT_c001G03074</name>
</gene>
<name>A0A1V6QND2_9EURO</name>
<evidence type="ECO:0000256" key="3">
    <source>
        <dbReference type="ARBA" id="ARBA00023163"/>
    </source>
</evidence>
<evidence type="ECO:0000313" key="7">
    <source>
        <dbReference type="EMBL" id="OQD90749.1"/>
    </source>
</evidence>
<feature type="compositionally biased region" description="Polar residues" evidence="5">
    <location>
        <begin position="605"/>
        <end position="619"/>
    </location>
</feature>
<comment type="caution">
    <text evidence="7">The sequence shown here is derived from an EMBL/GenBank/DDBJ whole genome shotgun (WGS) entry which is preliminary data.</text>
</comment>
<dbReference type="SUPFAM" id="SSF57701">
    <property type="entry name" value="Zn2/Cys6 DNA-binding domain"/>
    <property type="match status" value="1"/>
</dbReference>
<evidence type="ECO:0000259" key="6">
    <source>
        <dbReference type="PROSITE" id="PS50048"/>
    </source>
</evidence>
<dbReference type="PROSITE" id="PS50048">
    <property type="entry name" value="ZN2_CY6_FUNGAL_2"/>
    <property type="match status" value="1"/>
</dbReference>
<accession>A0A1V6QND2</accession>
<sequence length="1055" mass="116631">MNRMPPPEGPHAPPGTHPSYEPSWRPPYTPSFDHPADSRRPSSTQAPIPSYSVMPGRELPGLSPDGPYHRPNGLPPHAPVHSPQDPTPPHGFRQPINGAPHEASPEYRPRMSYPPADQISSAEHTPSAGPLPPASQFMTPGPAMAPATPVGGYDPYYNQNQAYGARQRKAARAQQACDQCRARKAKCDEGRPFCSHCKENSLTCVYKEVPPHKQEKSTQLLIDRIVHLEDTLVTKIDLLSAASQGHDGLLREWLQKSNPTSTWAGKDRSHLPPVPPAPVPEPVLKQEQQPTPSMLPKNGVAVLDPGSQDVGTSHYGQKLGPVEVFEDAKNEQEGELSIPVEHTTAAHKLLMWPSIKKLLYPEVYDEDYVMRLEEERGLISVYGQGEISYTADDSQLPGNTSVRDGGMNGAQPDGDGAGVDSDVDIDKFGSLNLEMQTAQRYYQSYMNHMYKLHPFIDQGELDQKVENFIRVYCRMTPSPMTRNTQMGSDGPRPAKRKRSNENLGMRGEFLSPGSTPSRPPRVGRNIDNAIVMLCLALGAICECPAPIPGPIMDQRIDYRNQHIPTPLPPIPVGSGQFGVNGVLSPANSDSALQMTTPLYTVPMQATSQSFGPSSTTSTAEPRRNLSRRSVSHTRDDAGHTKNYQVIPGLTLYGFCTEILGHLQGANELEHVQAALLAGLYAGQLAHPFQSHSWISQASRACQVLVRTKRYERLGEGAVLDLYNFAYWTCLQLESDLLAELDIPASGISRSESRMTLPKGRFTLPLPDDHDDPATAVMLHYSAQIHLRKVLNRVHTDLYKVEKQGQRRWSSTVQEALSMNLDLWRTSLPVSMLWKDSDPPSNEINAARMRAKYYGARYIIHRPLLYHALHYGHTGARIGPIGQTTKVDSPTSTQQMSPSMLHSNRAPNMSRMSSDMGSSSSLGHTWVPPKVALRDLPAKLRRACKVCIDSAILSTEAFDGVGGHRLVVTNIFGTAHAQFGNMLVLSATYMSSLRELVDTEILDRLLRRTICFLAQNENISPTLRADARILTEIYLKIFDKEPDLRNLPPGINVNYR</sequence>
<feature type="domain" description="Zn(2)-C6 fungal-type" evidence="6">
    <location>
        <begin position="176"/>
        <end position="206"/>
    </location>
</feature>
<dbReference type="CDD" id="cd12148">
    <property type="entry name" value="fungal_TF_MHR"/>
    <property type="match status" value="1"/>
</dbReference>
<feature type="region of interest" description="Disordered" evidence="5">
    <location>
        <begin position="479"/>
        <end position="522"/>
    </location>
</feature>
<dbReference type="OrthoDB" id="5244761at2759"/>
<keyword evidence="1" id="KW-0805">Transcription regulation</keyword>
<keyword evidence="3" id="KW-0804">Transcription</keyword>
<dbReference type="GO" id="GO:0003677">
    <property type="term" value="F:DNA binding"/>
    <property type="evidence" value="ECO:0007669"/>
    <property type="project" value="UniProtKB-KW"/>
</dbReference>
<dbReference type="Proteomes" id="UP000191672">
    <property type="component" value="Unassembled WGS sequence"/>
</dbReference>
<evidence type="ECO:0000256" key="1">
    <source>
        <dbReference type="ARBA" id="ARBA00023015"/>
    </source>
</evidence>
<protein>
    <recommendedName>
        <fullName evidence="6">Zn(2)-C6 fungal-type domain-containing protein</fullName>
    </recommendedName>
</protein>
<dbReference type="Pfam" id="PF00172">
    <property type="entry name" value="Zn_clus"/>
    <property type="match status" value="1"/>
</dbReference>
<feature type="region of interest" description="Disordered" evidence="5">
    <location>
        <begin position="605"/>
        <end position="638"/>
    </location>
</feature>
<dbReference type="EMBL" id="MDYN01000001">
    <property type="protein sequence ID" value="OQD90749.1"/>
    <property type="molecule type" value="Genomic_DNA"/>
</dbReference>
<feature type="compositionally biased region" description="Pro residues" evidence="5">
    <location>
        <begin position="272"/>
        <end position="281"/>
    </location>
</feature>
<feature type="compositionally biased region" description="Pro residues" evidence="5">
    <location>
        <begin position="1"/>
        <end position="16"/>
    </location>
</feature>
<keyword evidence="2" id="KW-0238">DNA-binding</keyword>
<dbReference type="CDD" id="cd00067">
    <property type="entry name" value="GAL4"/>
    <property type="match status" value="1"/>
</dbReference>
<evidence type="ECO:0000313" key="8">
    <source>
        <dbReference type="Proteomes" id="UP000191672"/>
    </source>
</evidence>
<feature type="compositionally biased region" description="Polar residues" evidence="5">
    <location>
        <begin position="391"/>
        <end position="402"/>
    </location>
</feature>
<reference evidence="8" key="1">
    <citation type="journal article" date="2017" name="Nat. Microbiol.">
        <title>Global analysis of biosynthetic gene clusters reveals vast potential of secondary metabolite production in Penicillium species.</title>
        <authorList>
            <person name="Nielsen J.C."/>
            <person name="Grijseels S."/>
            <person name="Prigent S."/>
            <person name="Ji B."/>
            <person name="Dainat J."/>
            <person name="Nielsen K.F."/>
            <person name="Frisvad J.C."/>
            <person name="Workman M."/>
            <person name="Nielsen J."/>
        </authorList>
    </citation>
    <scope>NUCLEOTIDE SEQUENCE [LARGE SCALE GENOMIC DNA]</scope>
    <source>
        <strain evidence="8">IBT 31811</strain>
    </source>
</reference>
<dbReference type="PANTHER" id="PTHR47785">
    <property type="entry name" value="ZN(II)2CYS6 TRANSCRIPTION FACTOR (EUROFUNG)-RELATED-RELATED"/>
    <property type="match status" value="1"/>
</dbReference>
<dbReference type="PROSITE" id="PS00463">
    <property type="entry name" value="ZN2_CY6_FUNGAL_1"/>
    <property type="match status" value="1"/>
</dbReference>
<dbReference type="PANTHER" id="PTHR47785:SF4">
    <property type="entry name" value="ZN(II)2CYS6 TRANSCRIPTION FACTOR (EUROFUNG)"/>
    <property type="match status" value="1"/>
</dbReference>
<keyword evidence="8" id="KW-1185">Reference proteome</keyword>
<feature type="region of interest" description="Disordered" evidence="5">
    <location>
        <begin position="259"/>
        <end position="291"/>
    </location>
</feature>
<dbReference type="InterPro" id="IPR036864">
    <property type="entry name" value="Zn2-C6_fun-type_DNA-bd_sf"/>
</dbReference>
<dbReference type="InterPro" id="IPR001138">
    <property type="entry name" value="Zn2Cys6_DnaBD"/>
</dbReference>
<organism evidence="7 8">
    <name type="scientific">Penicillium antarcticum</name>
    <dbReference type="NCBI Taxonomy" id="416450"/>
    <lineage>
        <taxon>Eukaryota</taxon>
        <taxon>Fungi</taxon>
        <taxon>Dikarya</taxon>
        <taxon>Ascomycota</taxon>
        <taxon>Pezizomycotina</taxon>
        <taxon>Eurotiomycetes</taxon>
        <taxon>Eurotiomycetidae</taxon>
        <taxon>Eurotiales</taxon>
        <taxon>Aspergillaceae</taxon>
        <taxon>Penicillium</taxon>
    </lineage>
</organism>
<evidence type="ECO:0000256" key="2">
    <source>
        <dbReference type="ARBA" id="ARBA00023125"/>
    </source>
</evidence>
<dbReference type="GO" id="GO:0008270">
    <property type="term" value="F:zinc ion binding"/>
    <property type="evidence" value="ECO:0007669"/>
    <property type="project" value="InterPro"/>
</dbReference>
<dbReference type="AlphaFoldDB" id="A0A1V6QND2"/>
<dbReference type="GO" id="GO:0000981">
    <property type="term" value="F:DNA-binding transcription factor activity, RNA polymerase II-specific"/>
    <property type="evidence" value="ECO:0007669"/>
    <property type="project" value="InterPro"/>
</dbReference>
<evidence type="ECO:0000256" key="5">
    <source>
        <dbReference type="SAM" id="MobiDB-lite"/>
    </source>
</evidence>
<evidence type="ECO:0000256" key="4">
    <source>
        <dbReference type="ARBA" id="ARBA00023242"/>
    </source>
</evidence>
<feature type="region of interest" description="Disordered" evidence="5">
    <location>
        <begin position="1"/>
        <end position="146"/>
    </location>
</feature>
<dbReference type="InterPro" id="IPR053181">
    <property type="entry name" value="EcdB-like_regulator"/>
</dbReference>
<dbReference type="SMART" id="SM00066">
    <property type="entry name" value="GAL4"/>
    <property type="match status" value="1"/>
</dbReference>
<feature type="region of interest" description="Disordered" evidence="5">
    <location>
        <begin position="390"/>
        <end position="419"/>
    </location>
</feature>
<dbReference type="Gene3D" id="4.10.240.10">
    <property type="entry name" value="Zn(2)-C6 fungal-type DNA-binding domain"/>
    <property type="match status" value="1"/>
</dbReference>